<proteinExistence type="predicted"/>
<accession>A0A2Z5UW48</accession>
<dbReference type="Proteomes" id="UP000282483">
    <property type="component" value="Chromosome"/>
</dbReference>
<dbReference type="Pfam" id="PF22811">
    <property type="entry name" value="Zn_ribbon_NrdR"/>
    <property type="match status" value="1"/>
</dbReference>
<organism evidence="2 3">
    <name type="scientific">Candidatus Rickettsiella viridis</name>
    <dbReference type="NCBI Taxonomy" id="676208"/>
    <lineage>
        <taxon>Bacteria</taxon>
        <taxon>Pseudomonadati</taxon>
        <taxon>Pseudomonadota</taxon>
        <taxon>Gammaproteobacteria</taxon>
        <taxon>Legionellales</taxon>
        <taxon>Coxiellaceae</taxon>
        <taxon>Rickettsiella</taxon>
    </lineage>
</organism>
<evidence type="ECO:0000313" key="3">
    <source>
        <dbReference type="Proteomes" id="UP000282483"/>
    </source>
</evidence>
<evidence type="ECO:0000313" key="2">
    <source>
        <dbReference type="EMBL" id="BBB15261.1"/>
    </source>
</evidence>
<evidence type="ECO:0000259" key="1">
    <source>
        <dbReference type="Pfam" id="PF22811"/>
    </source>
</evidence>
<reference evidence="2 3" key="1">
    <citation type="submission" date="2017-03" db="EMBL/GenBank/DDBJ databases">
        <title>The genome sequence of Candidatus Rickettsiella viridis.</title>
        <authorList>
            <person name="Nikoh N."/>
            <person name="Tsuchida T."/>
            <person name="Yamaguchi K."/>
            <person name="Maeda T."/>
            <person name="Shigenobu S."/>
            <person name="Fukatsu T."/>
        </authorList>
    </citation>
    <scope>NUCLEOTIDE SEQUENCE [LARGE SCALE GENOMIC DNA]</scope>
    <source>
        <strain evidence="2 3">Ap-RA04</strain>
    </source>
</reference>
<gene>
    <name evidence="2" type="ORF">RVIR1_07720</name>
</gene>
<dbReference type="KEGG" id="rvi:RVIR1_07720"/>
<dbReference type="AlphaFoldDB" id="A0A2Z5UW48"/>
<dbReference type="EMBL" id="AP018005">
    <property type="protein sequence ID" value="BBB15261.1"/>
    <property type="molecule type" value="Genomic_DNA"/>
</dbReference>
<protein>
    <submittedName>
        <fullName evidence="2">Transcriptional repressor NrdR</fullName>
    </submittedName>
</protein>
<sequence>MAPKVIARLHIDFYLNAYAFLIIFYNKTINIREYMKCPICYRKIQVSDSREKENGRVVKRRRRCYHCSQAWTTCEEIQKDSNTHSIDHLATKNATPAEIYKEILRLLTALGQSMGLAMDRFIPK</sequence>
<dbReference type="InterPro" id="IPR055173">
    <property type="entry name" value="NrdR-like_N"/>
</dbReference>
<name>A0A2Z5UW48_9COXI</name>
<keyword evidence="3" id="KW-1185">Reference proteome</keyword>
<feature type="domain" description="Transcriptional repressor NrdR-like N-terminal" evidence="1">
    <location>
        <begin position="35"/>
        <end position="75"/>
    </location>
</feature>